<evidence type="ECO:0000256" key="3">
    <source>
        <dbReference type="ARBA" id="ARBA00022448"/>
    </source>
</evidence>
<evidence type="ECO:0000256" key="6">
    <source>
        <dbReference type="ARBA" id="ARBA00023136"/>
    </source>
</evidence>
<dbReference type="InterPro" id="IPR023271">
    <property type="entry name" value="Aquaporin-like"/>
</dbReference>
<protein>
    <submittedName>
        <fullName evidence="9">Aquaporin family protein</fullName>
    </submittedName>
</protein>
<dbReference type="InterPro" id="IPR022357">
    <property type="entry name" value="MIP_CS"/>
</dbReference>
<organism evidence="9 10">
    <name type="scientific">Candidatus Anaerobiospirillum merdipullorum</name>
    <dbReference type="NCBI Taxonomy" id="2838450"/>
    <lineage>
        <taxon>Bacteria</taxon>
        <taxon>Pseudomonadati</taxon>
        <taxon>Pseudomonadota</taxon>
        <taxon>Gammaproteobacteria</taxon>
        <taxon>Aeromonadales</taxon>
        <taxon>Succinivibrionaceae</taxon>
        <taxon>Anaerobiospirillum</taxon>
    </lineage>
</organism>
<keyword evidence="5 8" id="KW-1133">Transmembrane helix</keyword>
<dbReference type="PRINTS" id="PR00783">
    <property type="entry name" value="MINTRINSICP"/>
</dbReference>
<dbReference type="PANTHER" id="PTHR43829:SF9">
    <property type="entry name" value="AQUAPORIN-9"/>
    <property type="match status" value="1"/>
</dbReference>
<reference evidence="9" key="2">
    <citation type="submission" date="2021-04" db="EMBL/GenBank/DDBJ databases">
        <authorList>
            <person name="Gilroy R."/>
        </authorList>
    </citation>
    <scope>NUCLEOTIDE SEQUENCE</scope>
    <source>
        <strain evidence="9">687</strain>
    </source>
</reference>
<reference evidence="9" key="1">
    <citation type="journal article" date="2021" name="PeerJ">
        <title>Extensive microbial diversity within the chicken gut microbiome revealed by metagenomics and culture.</title>
        <authorList>
            <person name="Gilroy R."/>
            <person name="Ravi A."/>
            <person name="Getino M."/>
            <person name="Pursley I."/>
            <person name="Horton D.L."/>
            <person name="Alikhan N.F."/>
            <person name="Baker D."/>
            <person name="Gharbi K."/>
            <person name="Hall N."/>
            <person name="Watson M."/>
            <person name="Adriaenssens E.M."/>
            <person name="Foster-Nyarko E."/>
            <person name="Jarju S."/>
            <person name="Secka A."/>
            <person name="Antonio M."/>
            <person name="Oren A."/>
            <person name="Chaudhuri R.R."/>
            <person name="La Ragione R."/>
            <person name="Hildebrand F."/>
            <person name="Pallen M.J."/>
        </authorList>
    </citation>
    <scope>NUCLEOTIDE SEQUENCE</scope>
    <source>
        <strain evidence="9">687</strain>
    </source>
</reference>
<evidence type="ECO:0000256" key="5">
    <source>
        <dbReference type="ARBA" id="ARBA00022989"/>
    </source>
</evidence>
<keyword evidence="4 7" id="KW-0812">Transmembrane</keyword>
<evidence type="ECO:0000313" key="9">
    <source>
        <dbReference type="EMBL" id="MBU3826390.1"/>
    </source>
</evidence>
<evidence type="ECO:0000256" key="2">
    <source>
        <dbReference type="ARBA" id="ARBA00006175"/>
    </source>
</evidence>
<proteinExistence type="inferred from homology"/>
<dbReference type="SUPFAM" id="SSF81338">
    <property type="entry name" value="Aquaporin-like"/>
    <property type="match status" value="1"/>
</dbReference>
<evidence type="ECO:0000256" key="7">
    <source>
        <dbReference type="RuleBase" id="RU000477"/>
    </source>
</evidence>
<feature type="transmembrane region" description="Helical" evidence="8">
    <location>
        <begin position="79"/>
        <end position="106"/>
    </location>
</feature>
<feature type="transmembrane region" description="Helical" evidence="8">
    <location>
        <begin position="215"/>
        <end position="236"/>
    </location>
</feature>
<dbReference type="PROSITE" id="PS00221">
    <property type="entry name" value="MIP"/>
    <property type="match status" value="1"/>
</dbReference>
<dbReference type="Pfam" id="PF00230">
    <property type="entry name" value="MIP"/>
    <property type="match status" value="1"/>
</dbReference>
<keyword evidence="3 7" id="KW-0813">Transport</keyword>
<comment type="subcellular location">
    <subcellularLocation>
        <location evidence="1">Membrane</location>
        <topology evidence="1">Multi-pass membrane protein</topology>
    </subcellularLocation>
</comment>
<dbReference type="AlphaFoldDB" id="A0A9E2KLR9"/>
<evidence type="ECO:0000313" key="10">
    <source>
        <dbReference type="Proteomes" id="UP000824150"/>
    </source>
</evidence>
<dbReference type="GO" id="GO:0015254">
    <property type="term" value="F:glycerol channel activity"/>
    <property type="evidence" value="ECO:0007669"/>
    <property type="project" value="TreeGrafter"/>
</dbReference>
<accession>A0A9E2KLR9</accession>
<dbReference type="InterPro" id="IPR050363">
    <property type="entry name" value="MIP/Aquaporin"/>
</dbReference>
<sequence>MLPYIAEFLGTALLILLGGGVCANVNLRKSGMHNSNSGVVLITIAWGLAVLLPAFIFGKASGAHFNPALTIALAVQGSFAWSMVPGYIICQIAGGFAGGCLVFAVFRDHFNDHDDPNTKLGCFCTAPSIRHYSQNVLSEAVGTFVLVFAILGINQVPNIAGGLNYLLVFGIIVSIGMSLGGLTGYAINPARDLGPRLAHFCMPIHNKRDSDWGYAWVPIVGPIIGGIVAALVYNAIPWN</sequence>
<dbReference type="EMBL" id="JAHLFG010000028">
    <property type="protein sequence ID" value="MBU3826390.1"/>
    <property type="molecule type" value="Genomic_DNA"/>
</dbReference>
<gene>
    <name evidence="9" type="ORF">IAA31_02740</name>
</gene>
<evidence type="ECO:0000256" key="4">
    <source>
        <dbReference type="ARBA" id="ARBA00022692"/>
    </source>
</evidence>
<name>A0A9E2KLR9_9GAMM</name>
<dbReference type="GO" id="GO:0005886">
    <property type="term" value="C:plasma membrane"/>
    <property type="evidence" value="ECO:0007669"/>
    <property type="project" value="TreeGrafter"/>
</dbReference>
<dbReference type="Proteomes" id="UP000824150">
    <property type="component" value="Unassembled WGS sequence"/>
</dbReference>
<dbReference type="InterPro" id="IPR000425">
    <property type="entry name" value="MIP"/>
</dbReference>
<dbReference type="NCBIfam" id="TIGR00861">
    <property type="entry name" value="MIP"/>
    <property type="match status" value="1"/>
</dbReference>
<dbReference type="Gene3D" id="1.20.1080.10">
    <property type="entry name" value="Glycerol uptake facilitator protein"/>
    <property type="match status" value="1"/>
</dbReference>
<feature type="transmembrane region" description="Helical" evidence="8">
    <location>
        <begin position="165"/>
        <end position="187"/>
    </location>
</feature>
<comment type="caution">
    <text evidence="9">The sequence shown here is derived from an EMBL/GenBank/DDBJ whole genome shotgun (WGS) entry which is preliminary data.</text>
</comment>
<comment type="similarity">
    <text evidence="2 7">Belongs to the MIP/aquaporin (TC 1.A.8) family.</text>
</comment>
<dbReference type="PANTHER" id="PTHR43829">
    <property type="entry name" value="AQUAPORIN OR AQUAGLYCEROPORIN RELATED"/>
    <property type="match status" value="1"/>
</dbReference>
<evidence type="ECO:0000256" key="8">
    <source>
        <dbReference type="SAM" id="Phobius"/>
    </source>
</evidence>
<evidence type="ECO:0000256" key="1">
    <source>
        <dbReference type="ARBA" id="ARBA00004141"/>
    </source>
</evidence>
<feature type="transmembrane region" description="Helical" evidence="8">
    <location>
        <begin position="39"/>
        <end position="58"/>
    </location>
</feature>
<keyword evidence="6 8" id="KW-0472">Membrane</keyword>